<feature type="domain" description="DinB-like" evidence="2">
    <location>
        <begin position="52"/>
        <end position="168"/>
    </location>
</feature>
<dbReference type="SUPFAM" id="SSF53335">
    <property type="entry name" value="S-adenosyl-L-methionine-dependent methyltransferases"/>
    <property type="match status" value="1"/>
</dbReference>
<dbReference type="Gene3D" id="1.20.120.450">
    <property type="entry name" value="dinb family like domain"/>
    <property type="match status" value="1"/>
</dbReference>
<dbReference type="InterPro" id="IPR034660">
    <property type="entry name" value="DinB/YfiT-like"/>
</dbReference>
<gene>
    <name evidence="3" type="ORF">AVDCRST_MAG06-1545</name>
</gene>
<dbReference type="GO" id="GO:0008757">
    <property type="term" value="F:S-adenosylmethionine-dependent methyltransferase activity"/>
    <property type="evidence" value="ECO:0007669"/>
    <property type="project" value="InterPro"/>
</dbReference>
<dbReference type="SUPFAM" id="SSF109854">
    <property type="entry name" value="DinB/YfiT-like putative metalloenzymes"/>
    <property type="match status" value="1"/>
</dbReference>
<reference evidence="3" key="1">
    <citation type="submission" date="2020-02" db="EMBL/GenBank/DDBJ databases">
        <authorList>
            <person name="Meier V. D."/>
        </authorList>
    </citation>
    <scope>NUCLEOTIDE SEQUENCE</scope>
    <source>
        <strain evidence="3">AVDCRST_MAG06</strain>
    </source>
</reference>
<dbReference type="Pfam" id="PF08241">
    <property type="entry name" value="Methyltransf_11"/>
    <property type="match status" value="1"/>
</dbReference>
<dbReference type="CDD" id="cd02440">
    <property type="entry name" value="AdoMet_MTases"/>
    <property type="match status" value="1"/>
</dbReference>
<organism evidence="3">
    <name type="scientific">uncultured Nocardioides sp</name>
    <dbReference type="NCBI Taxonomy" id="198441"/>
    <lineage>
        <taxon>Bacteria</taxon>
        <taxon>Bacillati</taxon>
        <taxon>Actinomycetota</taxon>
        <taxon>Actinomycetes</taxon>
        <taxon>Propionibacteriales</taxon>
        <taxon>Nocardioidaceae</taxon>
        <taxon>Nocardioides</taxon>
        <taxon>environmental samples</taxon>
    </lineage>
</organism>
<sequence>MAIEPDTKDWTWVLERPCPDCGFTSASHGVADLPELLRSTTATWSQVLRGPDVRERPDPATWSPLEYACHVRDVHRVFAERVTLMLAQDAPAFASWDQDATALESDYAAADPVEVDVDLIEAAGTVAGLYATVTDETAGRTGSRSDGSRFTVTTLGRYHLHDVVHHLHDVGHDPRSVTIRSYDAHAAAYRDASAVMSEPLQATAEAFAQRLGAGAQVLEIGSAGGRDALVLEAAGLRVRRTDITPAFVGLLRASGHEAEVLDPLHDDLGEPGSVDGVWAGACLLHVDRADLPTVLSRLAEVVRPEGLLHVSLKEGDGEVWSTHGS</sequence>
<dbReference type="Gene3D" id="3.40.50.150">
    <property type="entry name" value="Vaccinia Virus protein VP39"/>
    <property type="match status" value="1"/>
</dbReference>
<evidence type="ECO:0000259" key="1">
    <source>
        <dbReference type="Pfam" id="PF08241"/>
    </source>
</evidence>
<name>A0A6J4NKU9_9ACTN</name>
<dbReference type="InterPro" id="IPR029063">
    <property type="entry name" value="SAM-dependent_MTases_sf"/>
</dbReference>
<dbReference type="EMBL" id="CADCUP010000107">
    <property type="protein sequence ID" value="CAA9390531.1"/>
    <property type="molecule type" value="Genomic_DNA"/>
</dbReference>
<dbReference type="RefSeq" id="WP_295658050.1">
    <property type="nucleotide sequence ID" value="NZ_CADCUP010000107.1"/>
</dbReference>
<dbReference type="InterPro" id="IPR013216">
    <property type="entry name" value="Methyltransf_11"/>
</dbReference>
<feature type="domain" description="Methyltransferase type 11" evidence="1">
    <location>
        <begin position="218"/>
        <end position="308"/>
    </location>
</feature>
<feature type="non-terminal residue" evidence="3">
    <location>
        <position position="325"/>
    </location>
</feature>
<evidence type="ECO:0000313" key="3">
    <source>
        <dbReference type="EMBL" id="CAA9390531.1"/>
    </source>
</evidence>
<dbReference type="AlphaFoldDB" id="A0A6J4NKU9"/>
<evidence type="ECO:0000259" key="2">
    <source>
        <dbReference type="Pfam" id="PF12867"/>
    </source>
</evidence>
<dbReference type="Pfam" id="PF12867">
    <property type="entry name" value="DinB_2"/>
    <property type="match status" value="1"/>
</dbReference>
<protein>
    <submittedName>
        <fullName evidence="3">Uncharacterized protein</fullName>
    </submittedName>
</protein>
<accession>A0A6J4NKU9</accession>
<proteinExistence type="predicted"/>
<dbReference type="InterPro" id="IPR024775">
    <property type="entry name" value="DinB-like"/>
</dbReference>